<dbReference type="InterPro" id="IPR036271">
    <property type="entry name" value="Tet_transcr_reg_TetR-rel_C_sf"/>
</dbReference>
<dbReference type="InterPro" id="IPR050109">
    <property type="entry name" value="HTH-type_TetR-like_transc_reg"/>
</dbReference>
<sequence>MPRHPEKPSPAAPAPVRSRSRNVRGEGEKLRSEILDAMLRLMGDEARMQPVPLSLREVAREAGITAPAIYRHFPDKESLSRAALALLFGQLLDAMDRADSDAAALPPGRRLAAMAHAYCRFAQENTASFRIMFGAADLGGSGPDEVGQRWRVAVARLAGPGMRLSQTPDAAALSVWSSVHGRILLGRPLGEGPVDDVHDFIESLTRSLTAAGPEPA</sequence>
<dbReference type="Gene3D" id="1.10.357.10">
    <property type="entry name" value="Tetracycline Repressor, domain 2"/>
    <property type="match status" value="1"/>
</dbReference>
<evidence type="ECO:0000256" key="2">
    <source>
        <dbReference type="ARBA" id="ARBA00023125"/>
    </source>
</evidence>
<evidence type="ECO:0000259" key="6">
    <source>
        <dbReference type="PROSITE" id="PS50977"/>
    </source>
</evidence>
<dbReference type="EMBL" id="CP108169">
    <property type="protein sequence ID" value="WTQ77808.1"/>
    <property type="molecule type" value="Genomic_DNA"/>
</dbReference>
<name>A0AAU1M358_9ACTN</name>
<gene>
    <name evidence="7" type="ORF">OG222_33760</name>
</gene>
<evidence type="ECO:0000256" key="3">
    <source>
        <dbReference type="ARBA" id="ARBA00023163"/>
    </source>
</evidence>
<dbReference type="GO" id="GO:0000976">
    <property type="term" value="F:transcription cis-regulatory region binding"/>
    <property type="evidence" value="ECO:0007669"/>
    <property type="project" value="TreeGrafter"/>
</dbReference>
<dbReference type="SUPFAM" id="SSF48498">
    <property type="entry name" value="Tetracyclin repressor-like, C-terminal domain"/>
    <property type="match status" value="1"/>
</dbReference>
<evidence type="ECO:0000256" key="5">
    <source>
        <dbReference type="SAM" id="MobiDB-lite"/>
    </source>
</evidence>
<feature type="region of interest" description="Disordered" evidence="5">
    <location>
        <begin position="1"/>
        <end position="27"/>
    </location>
</feature>
<proteinExistence type="predicted"/>
<dbReference type="PANTHER" id="PTHR30055:SF234">
    <property type="entry name" value="HTH-TYPE TRANSCRIPTIONAL REGULATOR BETI"/>
    <property type="match status" value="1"/>
</dbReference>
<evidence type="ECO:0000256" key="1">
    <source>
        <dbReference type="ARBA" id="ARBA00023015"/>
    </source>
</evidence>
<accession>A0AAU1M358</accession>
<dbReference type="PROSITE" id="PS50977">
    <property type="entry name" value="HTH_TETR_2"/>
    <property type="match status" value="1"/>
</dbReference>
<keyword evidence="2 4" id="KW-0238">DNA-binding</keyword>
<evidence type="ECO:0000256" key="4">
    <source>
        <dbReference type="PROSITE-ProRule" id="PRU00335"/>
    </source>
</evidence>
<dbReference type="PANTHER" id="PTHR30055">
    <property type="entry name" value="HTH-TYPE TRANSCRIPTIONAL REGULATOR RUTR"/>
    <property type="match status" value="1"/>
</dbReference>
<dbReference type="Pfam" id="PF00440">
    <property type="entry name" value="TetR_N"/>
    <property type="match status" value="1"/>
</dbReference>
<dbReference type="AlphaFoldDB" id="A0AAU1M358"/>
<keyword evidence="3" id="KW-0804">Transcription</keyword>
<dbReference type="GO" id="GO:0003700">
    <property type="term" value="F:DNA-binding transcription factor activity"/>
    <property type="evidence" value="ECO:0007669"/>
    <property type="project" value="TreeGrafter"/>
</dbReference>
<protein>
    <submittedName>
        <fullName evidence="7">TetR/AcrR family transcriptional regulator</fullName>
    </submittedName>
</protein>
<reference evidence="7" key="1">
    <citation type="submission" date="2022-10" db="EMBL/GenBank/DDBJ databases">
        <title>The complete genomes of actinobacterial strains from the NBC collection.</title>
        <authorList>
            <person name="Joergensen T.S."/>
            <person name="Alvarez Arevalo M."/>
            <person name="Sterndorff E.B."/>
            <person name="Faurdal D."/>
            <person name="Vuksanovic O."/>
            <person name="Mourched A.-S."/>
            <person name="Charusanti P."/>
            <person name="Shaw S."/>
            <person name="Blin K."/>
            <person name="Weber T."/>
        </authorList>
    </citation>
    <scope>NUCLEOTIDE SEQUENCE</scope>
    <source>
        <strain evidence="7">NBC_00148</strain>
    </source>
</reference>
<dbReference type="SUPFAM" id="SSF46689">
    <property type="entry name" value="Homeodomain-like"/>
    <property type="match status" value="1"/>
</dbReference>
<keyword evidence="1" id="KW-0805">Transcription regulation</keyword>
<organism evidence="7">
    <name type="scientific">Streptomyces sp. NBC_00148</name>
    <dbReference type="NCBI Taxonomy" id="2903626"/>
    <lineage>
        <taxon>Bacteria</taxon>
        <taxon>Bacillati</taxon>
        <taxon>Actinomycetota</taxon>
        <taxon>Actinomycetes</taxon>
        <taxon>Kitasatosporales</taxon>
        <taxon>Streptomycetaceae</taxon>
        <taxon>Streptomyces</taxon>
    </lineage>
</organism>
<dbReference type="Pfam" id="PF13305">
    <property type="entry name" value="TetR_C_33"/>
    <property type="match status" value="1"/>
</dbReference>
<evidence type="ECO:0000313" key="7">
    <source>
        <dbReference type="EMBL" id="WTQ77808.1"/>
    </source>
</evidence>
<feature type="DNA-binding region" description="H-T-H motif" evidence="4">
    <location>
        <begin position="54"/>
        <end position="73"/>
    </location>
</feature>
<dbReference type="InterPro" id="IPR009057">
    <property type="entry name" value="Homeodomain-like_sf"/>
</dbReference>
<dbReference type="InterPro" id="IPR001647">
    <property type="entry name" value="HTH_TetR"/>
</dbReference>
<dbReference type="InterPro" id="IPR025996">
    <property type="entry name" value="MT1864/Rv1816-like_C"/>
</dbReference>
<feature type="domain" description="HTH tetR-type" evidence="6">
    <location>
        <begin position="28"/>
        <end position="91"/>
    </location>
</feature>